<dbReference type="PANTHER" id="PTHR10250:SF15">
    <property type="entry name" value="MICROSOMAL GLUTATHIONE S-TRANSFERASE-RELATED"/>
    <property type="match status" value="1"/>
</dbReference>
<dbReference type="Pfam" id="PF01124">
    <property type="entry name" value="MAPEG"/>
    <property type="match status" value="1"/>
</dbReference>
<keyword evidence="3 5" id="KW-1133">Transmembrane helix</keyword>
<organism evidence="6 7">
    <name type="scientific">Pseudohalioglobus sediminis</name>
    <dbReference type="NCBI Taxonomy" id="2606449"/>
    <lineage>
        <taxon>Bacteria</taxon>
        <taxon>Pseudomonadati</taxon>
        <taxon>Pseudomonadota</taxon>
        <taxon>Gammaproteobacteria</taxon>
        <taxon>Cellvibrionales</taxon>
        <taxon>Halieaceae</taxon>
        <taxon>Pseudohalioglobus</taxon>
    </lineage>
</organism>
<evidence type="ECO:0000256" key="3">
    <source>
        <dbReference type="ARBA" id="ARBA00022989"/>
    </source>
</evidence>
<comment type="subcellular location">
    <subcellularLocation>
        <location evidence="1">Membrane</location>
        <topology evidence="1">Multi-pass membrane protein</topology>
    </subcellularLocation>
</comment>
<dbReference type="RefSeq" id="WP_149612673.1">
    <property type="nucleotide sequence ID" value="NZ_VTUX01000009.1"/>
</dbReference>
<gene>
    <name evidence="6" type="ORF">F0M18_17050</name>
</gene>
<evidence type="ECO:0000256" key="2">
    <source>
        <dbReference type="ARBA" id="ARBA00022692"/>
    </source>
</evidence>
<keyword evidence="4 5" id="KW-0472">Membrane</keyword>
<dbReference type="PANTHER" id="PTHR10250">
    <property type="entry name" value="MICROSOMAL GLUTATHIONE S-TRANSFERASE"/>
    <property type="match status" value="1"/>
</dbReference>
<evidence type="ECO:0000313" key="7">
    <source>
        <dbReference type="Proteomes" id="UP000323708"/>
    </source>
</evidence>
<evidence type="ECO:0000256" key="4">
    <source>
        <dbReference type="ARBA" id="ARBA00023136"/>
    </source>
</evidence>
<dbReference type="GO" id="GO:0004364">
    <property type="term" value="F:glutathione transferase activity"/>
    <property type="evidence" value="ECO:0007669"/>
    <property type="project" value="TreeGrafter"/>
</dbReference>
<proteinExistence type="predicted"/>
<comment type="caution">
    <text evidence="6">The sequence shown here is derived from an EMBL/GenBank/DDBJ whole genome shotgun (WGS) entry which is preliminary data.</text>
</comment>
<dbReference type="InterPro" id="IPR050997">
    <property type="entry name" value="MAPEG"/>
</dbReference>
<dbReference type="InterPro" id="IPR023352">
    <property type="entry name" value="MAPEG-like_dom_sf"/>
</dbReference>
<accession>A0A5B0WPC7</accession>
<dbReference type="EMBL" id="VTUX01000009">
    <property type="protein sequence ID" value="KAA1188910.1"/>
    <property type="molecule type" value="Genomic_DNA"/>
</dbReference>
<dbReference type="Gene3D" id="1.20.120.550">
    <property type="entry name" value="Membrane associated eicosanoid/glutathione metabolism-like domain"/>
    <property type="match status" value="1"/>
</dbReference>
<dbReference type="GO" id="GO:0006691">
    <property type="term" value="P:leukotriene metabolic process"/>
    <property type="evidence" value="ECO:0007669"/>
    <property type="project" value="UniProtKB-ARBA"/>
</dbReference>
<evidence type="ECO:0000256" key="5">
    <source>
        <dbReference type="SAM" id="Phobius"/>
    </source>
</evidence>
<keyword evidence="2 5" id="KW-0812">Transmembrane</keyword>
<dbReference type="InterPro" id="IPR001129">
    <property type="entry name" value="Membr-assoc_MAPEG"/>
</dbReference>
<dbReference type="GO" id="GO:0016020">
    <property type="term" value="C:membrane"/>
    <property type="evidence" value="ECO:0007669"/>
    <property type="project" value="UniProtKB-SubCell"/>
</dbReference>
<evidence type="ECO:0000256" key="1">
    <source>
        <dbReference type="ARBA" id="ARBA00004141"/>
    </source>
</evidence>
<dbReference type="SUPFAM" id="SSF161084">
    <property type="entry name" value="MAPEG domain-like"/>
    <property type="match status" value="1"/>
</dbReference>
<dbReference type="Proteomes" id="UP000323708">
    <property type="component" value="Unassembled WGS sequence"/>
</dbReference>
<keyword evidence="7" id="KW-1185">Reference proteome</keyword>
<dbReference type="AlphaFoldDB" id="A0A5B0WPC7"/>
<feature type="transmembrane region" description="Helical" evidence="5">
    <location>
        <begin position="67"/>
        <end position="89"/>
    </location>
</feature>
<sequence length="126" mass="13945">MAYVALVTLLLLIQYTVYTLMCGFARGKDTVVAPATSGDETFERAFRVQMNTLEQLMVTLPAMWVCAYFYSPYWAAGFGVMFMIGRLVYRQAYMKDPASRGPGMMIGFIANVALIALGAWGALSQL</sequence>
<dbReference type="GO" id="GO:0004602">
    <property type="term" value="F:glutathione peroxidase activity"/>
    <property type="evidence" value="ECO:0007669"/>
    <property type="project" value="TreeGrafter"/>
</dbReference>
<reference evidence="6 7" key="1">
    <citation type="submission" date="2019-09" db="EMBL/GenBank/DDBJ databases">
        <authorList>
            <person name="Chen X.-Y."/>
        </authorList>
    </citation>
    <scope>NUCLEOTIDE SEQUENCE [LARGE SCALE GENOMIC DNA]</scope>
    <source>
        <strain evidence="6 7">NY5</strain>
    </source>
</reference>
<evidence type="ECO:0000313" key="6">
    <source>
        <dbReference type="EMBL" id="KAA1188910.1"/>
    </source>
</evidence>
<name>A0A5B0WPC7_9GAMM</name>
<protein>
    <submittedName>
        <fullName evidence="6">MAPEG family protein</fullName>
    </submittedName>
</protein>
<feature type="transmembrane region" description="Helical" evidence="5">
    <location>
        <begin position="101"/>
        <end position="123"/>
    </location>
</feature>